<dbReference type="EMBL" id="UFQS01002015">
    <property type="protein sequence ID" value="SSX12973.1"/>
    <property type="molecule type" value="Genomic_DNA"/>
</dbReference>
<dbReference type="VEuPathDB" id="VectorBase:CSON004953"/>
<feature type="region of interest" description="Disordered" evidence="4">
    <location>
        <begin position="88"/>
        <end position="113"/>
    </location>
</feature>
<dbReference type="FunFam" id="3.30.70.330:FF:000322">
    <property type="entry name" value="CUGBP Elav-like family member 2"/>
    <property type="match status" value="1"/>
</dbReference>
<evidence type="ECO:0000256" key="2">
    <source>
        <dbReference type="ARBA" id="ARBA00022884"/>
    </source>
</evidence>
<feature type="region of interest" description="Disordered" evidence="4">
    <location>
        <begin position="1"/>
        <end position="24"/>
    </location>
</feature>
<keyword evidence="1" id="KW-0677">Repeat</keyword>
<dbReference type="Gene3D" id="3.30.70.330">
    <property type="match status" value="1"/>
</dbReference>
<evidence type="ECO:0000256" key="4">
    <source>
        <dbReference type="SAM" id="MobiDB-lite"/>
    </source>
</evidence>
<dbReference type="AlphaFoldDB" id="A0A336L8E1"/>
<dbReference type="InterPro" id="IPR000504">
    <property type="entry name" value="RRM_dom"/>
</dbReference>
<evidence type="ECO:0000313" key="7">
    <source>
        <dbReference type="EMBL" id="SSX32415.1"/>
    </source>
</evidence>
<reference evidence="6" key="1">
    <citation type="submission" date="2018-04" db="EMBL/GenBank/DDBJ databases">
        <authorList>
            <person name="Go L.Y."/>
            <person name="Mitchell J.A."/>
        </authorList>
    </citation>
    <scope>NUCLEOTIDE SEQUENCE</scope>
    <source>
        <tissue evidence="6">Whole organism</tissue>
    </source>
</reference>
<feature type="compositionally biased region" description="Low complexity" evidence="4">
    <location>
        <begin position="93"/>
        <end position="109"/>
    </location>
</feature>
<dbReference type="SMART" id="SM00360">
    <property type="entry name" value="RRM"/>
    <property type="match status" value="1"/>
</dbReference>
<sequence length="311" mass="33838">MKSRTTTTATSTDTVLLSNNNNNNNNKIISNNNNNLNGQSLNNNNVICSGTNTSNTTTGISSVSVSTTAAAAAVQAAANYIAAQNNRIHHPENNNNNNNGYNNNNNNHHYQISSLPYNQHSGISTATTTKLSNCTTTSGVGTKSHYPSISSTYWLPAPNPTPYIVPERKLFVGMLNKKYSEADVRQLFSGHGTIEECTVLRDASGQSKGCAFVTFGTKQAAISAIKALHQSQTMEGCSAPLVVKFADTQKEKDAKRLQQMQSSLFNITAGLNTSDVMNNLEYKCMFSNTKKKYFSNKDCFVVKIGPKKMFF</sequence>
<evidence type="ECO:0000256" key="3">
    <source>
        <dbReference type="PROSITE-ProRule" id="PRU00176"/>
    </source>
</evidence>
<gene>
    <name evidence="6" type="primary">CSON004953</name>
</gene>
<protein>
    <submittedName>
        <fullName evidence="6">CSON004953 protein</fullName>
    </submittedName>
</protein>
<dbReference type="PANTHER" id="PTHR24012">
    <property type="entry name" value="RNA BINDING PROTEIN"/>
    <property type="match status" value="1"/>
</dbReference>
<keyword evidence="2 3" id="KW-0694">RNA-binding</keyword>
<evidence type="ECO:0000313" key="6">
    <source>
        <dbReference type="EMBL" id="SSX12973.1"/>
    </source>
</evidence>
<dbReference type="SUPFAM" id="SSF54928">
    <property type="entry name" value="RNA-binding domain, RBD"/>
    <property type="match status" value="1"/>
</dbReference>
<name>A0A336L8E1_CULSO</name>
<feature type="domain" description="RRM" evidence="5">
    <location>
        <begin position="168"/>
        <end position="248"/>
    </location>
</feature>
<dbReference type="EMBL" id="UFQT01002015">
    <property type="protein sequence ID" value="SSX32415.1"/>
    <property type="molecule type" value="Genomic_DNA"/>
</dbReference>
<reference evidence="7" key="2">
    <citation type="submission" date="2018-07" db="EMBL/GenBank/DDBJ databases">
        <authorList>
            <person name="Quirk P.G."/>
            <person name="Krulwich T.A."/>
        </authorList>
    </citation>
    <scope>NUCLEOTIDE SEQUENCE</scope>
</reference>
<dbReference type="InterPro" id="IPR035979">
    <property type="entry name" value="RBD_domain_sf"/>
</dbReference>
<dbReference type="InterPro" id="IPR012677">
    <property type="entry name" value="Nucleotide-bd_a/b_plait_sf"/>
</dbReference>
<evidence type="ECO:0000256" key="1">
    <source>
        <dbReference type="ARBA" id="ARBA00022737"/>
    </source>
</evidence>
<proteinExistence type="predicted"/>
<evidence type="ECO:0000259" key="5">
    <source>
        <dbReference type="PROSITE" id="PS50102"/>
    </source>
</evidence>
<dbReference type="Pfam" id="PF00076">
    <property type="entry name" value="RRM_1"/>
    <property type="match status" value="1"/>
</dbReference>
<accession>A0A336L8E1</accession>
<dbReference type="GO" id="GO:0003723">
    <property type="term" value="F:RNA binding"/>
    <property type="evidence" value="ECO:0007669"/>
    <property type="project" value="UniProtKB-UniRule"/>
</dbReference>
<organism evidence="6">
    <name type="scientific">Culicoides sonorensis</name>
    <name type="common">Biting midge</name>
    <dbReference type="NCBI Taxonomy" id="179676"/>
    <lineage>
        <taxon>Eukaryota</taxon>
        <taxon>Metazoa</taxon>
        <taxon>Ecdysozoa</taxon>
        <taxon>Arthropoda</taxon>
        <taxon>Hexapoda</taxon>
        <taxon>Insecta</taxon>
        <taxon>Pterygota</taxon>
        <taxon>Neoptera</taxon>
        <taxon>Endopterygota</taxon>
        <taxon>Diptera</taxon>
        <taxon>Nematocera</taxon>
        <taxon>Chironomoidea</taxon>
        <taxon>Ceratopogonidae</taxon>
        <taxon>Ceratopogoninae</taxon>
        <taxon>Culicoides</taxon>
        <taxon>Monoculicoides</taxon>
    </lineage>
</organism>
<dbReference type="PROSITE" id="PS50102">
    <property type="entry name" value="RRM"/>
    <property type="match status" value="1"/>
</dbReference>